<dbReference type="PANTHER" id="PTHR36175">
    <property type="entry name" value="CYANOPHYCINASE"/>
    <property type="match status" value="1"/>
</dbReference>
<dbReference type="Pfam" id="PF03575">
    <property type="entry name" value="Peptidase_S51"/>
    <property type="match status" value="1"/>
</dbReference>
<keyword evidence="11" id="KW-0121">Carboxypeptidase</keyword>
<dbReference type="Proteomes" id="UP000636505">
    <property type="component" value="Unassembled WGS sequence"/>
</dbReference>
<dbReference type="InterPro" id="IPR029062">
    <property type="entry name" value="Class_I_gatase-like"/>
</dbReference>
<evidence type="ECO:0000256" key="7">
    <source>
        <dbReference type="ARBA" id="ARBA00022801"/>
    </source>
</evidence>
<feature type="active site" description="Charge relay system" evidence="10">
    <location>
        <position position="174"/>
    </location>
</feature>
<proteinExistence type="inferred from homology"/>
<dbReference type="SUPFAM" id="SSF52317">
    <property type="entry name" value="Class I glutamine amidotransferase-like"/>
    <property type="match status" value="1"/>
</dbReference>
<keyword evidence="8 9" id="KW-0720">Serine protease</keyword>
<evidence type="ECO:0000256" key="10">
    <source>
        <dbReference type="PIRSR" id="PIRSR032067-1"/>
    </source>
</evidence>
<name>A0A8J7DR68_9CYAN</name>
<comment type="caution">
    <text evidence="11">The sequence shown here is derived from an EMBL/GenBank/DDBJ whole genome shotgun (WGS) entry which is preliminary data.</text>
</comment>
<dbReference type="GO" id="GO:0008241">
    <property type="term" value="F:peptidyl-dipeptidase activity"/>
    <property type="evidence" value="ECO:0007669"/>
    <property type="project" value="UniProtKB-EC"/>
</dbReference>
<evidence type="ECO:0000256" key="9">
    <source>
        <dbReference type="PIRNR" id="PIRNR032067"/>
    </source>
</evidence>
<dbReference type="NCBIfam" id="TIGR02069">
    <property type="entry name" value="cyanophycinase"/>
    <property type="match status" value="1"/>
</dbReference>
<dbReference type="GO" id="GO:0006508">
    <property type="term" value="P:proteolysis"/>
    <property type="evidence" value="ECO:0007669"/>
    <property type="project" value="UniProtKB-KW"/>
</dbReference>
<evidence type="ECO:0000256" key="1">
    <source>
        <dbReference type="ARBA" id="ARBA00001092"/>
    </source>
</evidence>
<comment type="catalytic activity">
    <reaction evidence="1 9">
        <text>[L-4-(L-arginin-2-N-yl)aspartate](n) + H2O = [L-4-(L-arginin-2-N-yl)aspartate](n-1) + L-4-(L-arginin-2-N-yl)aspartate</text>
        <dbReference type="Rhea" id="RHEA:12845"/>
        <dbReference type="Rhea" id="RHEA-COMP:13728"/>
        <dbReference type="Rhea" id="RHEA-COMP:13734"/>
        <dbReference type="ChEBI" id="CHEBI:15377"/>
        <dbReference type="ChEBI" id="CHEBI:137986"/>
        <dbReference type="ChEBI" id="CHEBI:137991"/>
        <dbReference type="EC" id="3.4.15.6"/>
    </reaction>
</comment>
<evidence type="ECO:0000256" key="5">
    <source>
        <dbReference type="ARBA" id="ARBA00015719"/>
    </source>
</evidence>
<dbReference type="Gene3D" id="3.40.50.880">
    <property type="match status" value="1"/>
</dbReference>
<evidence type="ECO:0000313" key="11">
    <source>
        <dbReference type="EMBL" id="MBE9077899.1"/>
    </source>
</evidence>
<evidence type="ECO:0000256" key="2">
    <source>
        <dbReference type="ARBA" id="ARBA00002039"/>
    </source>
</evidence>
<keyword evidence="7 9" id="KW-0378">Hydrolase</keyword>
<keyword evidence="6 9" id="KW-0645">Protease</keyword>
<dbReference type="GO" id="GO:0004180">
    <property type="term" value="F:carboxypeptidase activity"/>
    <property type="evidence" value="ECO:0007669"/>
    <property type="project" value="UniProtKB-KW"/>
</dbReference>
<dbReference type="EMBL" id="JADEXG010000023">
    <property type="protein sequence ID" value="MBE9077899.1"/>
    <property type="molecule type" value="Genomic_DNA"/>
</dbReference>
<evidence type="ECO:0000313" key="12">
    <source>
        <dbReference type="Proteomes" id="UP000636505"/>
    </source>
</evidence>
<evidence type="ECO:0000256" key="8">
    <source>
        <dbReference type="ARBA" id="ARBA00022825"/>
    </source>
</evidence>
<evidence type="ECO:0000256" key="4">
    <source>
        <dbReference type="ARBA" id="ARBA00013115"/>
    </source>
</evidence>
<evidence type="ECO:0000256" key="3">
    <source>
        <dbReference type="ARBA" id="ARBA00006534"/>
    </source>
</evidence>
<organism evidence="11 12">
    <name type="scientific">Vasconcelosia minhoensis LEGE 07310</name>
    <dbReference type="NCBI Taxonomy" id="915328"/>
    <lineage>
        <taxon>Bacteria</taxon>
        <taxon>Bacillati</taxon>
        <taxon>Cyanobacteriota</taxon>
        <taxon>Cyanophyceae</taxon>
        <taxon>Nodosilineales</taxon>
        <taxon>Cymatolegaceae</taxon>
        <taxon>Vasconcelosia</taxon>
        <taxon>Vasconcelosia minhoensis</taxon>
    </lineage>
</organism>
<sequence length="270" mass="28976">MTSEHQSGTLIIIGGAEDKEQDCRVLREFVRHAGGVKARIAVLTAATTMPGEVADEYIEVFHRLGAEDVRIVHTESARDTEDADNIATIEQSTGIFFTGGDQQRLVDMLADTPLHKAVRQQYASGSTIAGTSAGAAMMPDMMIVEGDAQTHPRPEIVKMGPGLAFLPDVIIDQHFAQRGRLGRLLAALVIEPSVLGLGIDENTAVVVESDEFSVIGSGAVTVVDETASTHNNLDQLLKDEALAVFGIALHILPEGYRFNLKQRQPIAPDG</sequence>
<accession>A0A8J7DR68</accession>
<gene>
    <name evidence="11" type="ORF">IQ241_11445</name>
</gene>
<dbReference type="EC" id="3.4.15.6" evidence="4 9"/>
<comment type="function">
    <text evidence="2 9">Exopeptidase that catalyzes the hydrolytic cleavage of multi-L-arginyl-poly-L-aspartic acid (cyanophycin; a water-insoluble reserve polymer) into aspartate-arginine dipeptides.</text>
</comment>
<feature type="active site" description="Charge relay system" evidence="10">
    <location>
        <position position="132"/>
    </location>
</feature>
<dbReference type="InterPro" id="IPR011811">
    <property type="entry name" value="Peptidase_S51_cyanophycinase"/>
</dbReference>
<dbReference type="CDD" id="cd03145">
    <property type="entry name" value="GAT1_cyanophycinase"/>
    <property type="match status" value="1"/>
</dbReference>
<dbReference type="PIRSF" id="PIRSF032067">
    <property type="entry name" value="Cyanophycinase"/>
    <property type="match status" value="1"/>
</dbReference>
<dbReference type="AlphaFoldDB" id="A0A8J7DR68"/>
<dbReference type="PANTHER" id="PTHR36175:SF1">
    <property type="entry name" value="CYANOPHYCINASE"/>
    <property type="match status" value="1"/>
</dbReference>
<evidence type="ECO:0000256" key="6">
    <source>
        <dbReference type="ARBA" id="ARBA00022670"/>
    </source>
</evidence>
<feature type="active site" description="Charge relay system" evidence="10">
    <location>
        <position position="201"/>
    </location>
</feature>
<dbReference type="RefSeq" id="WP_193907243.1">
    <property type="nucleotide sequence ID" value="NZ_JADEXG010000023.1"/>
</dbReference>
<dbReference type="GO" id="GO:0008236">
    <property type="term" value="F:serine-type peptidase activity"/>
    <property type="evidence" value="ECO:0007669"/>
    <property type="project" value="UniProtKB-KW"/>
</dbReference>
<dbReference type="InterPro" id="IPR005320">
    <property type="entry name" value="Peptidase_S51"/>
</dbReference>
<protein>
    <recommendedName>
        <fullName evidence="5 9">Cyanophycinase</fullName>
        <ecNumber evidence="4 9">3.4.15.6</ecNumber>
    </recommendedName>
</protein>
<comment type="similarity">
    <text evidence="3 9">Belongs to the peptidase S51 family.</text>
</comment>
<reference evidence="11" key="1">
    <citation type="submission" date="2020-10" db="EMBL/GenBank/DDBJ databases">
        <authorList>
            <person name="Castelo-Branco R."/>
            <person name="Eusebio N."/>
            <person name="Adriana R."/>
            <person name="Vieira A."/>
            <person name="Brugerolle De Fraissinette N."/>
            <person name="Rezende De Castro R."/>
            <person name="Schneider M.P."/>
            <person name="Vasconcelos V."/>
            <person name="Leao P.N."/>
        </authorList>
    </citation>
    <scope>NUCLEOTIDE SEQUENCE</scope>
    <source>
        <strain evidence="11">LEGE 07310</strain>
    </source>
</reference>
<keyword evidence="12" id="KW-1185">Reference proteome</keyword>